<keyword evidence="4 6" id="KW-1133">Transmembrane helix</keyword>
<evidence type="ECO:0000256" key="3">
    <source>
        <dbReference type="ARBA" id="ARBA00022692"/>
    </source>
</evidence>
<gene>
    <name evidence="7" type="ORF">GCM10022212_17190</name>
</gene>
<feature type="transmembrane region" description="Helical" evidence="6">
    <location>
        <begin position="348"/>
        <end position="367"/>
    </location>
</feature>
<feature type="transmembrane region" description="Helical" evidence="6">
    <location>
        <begin position="154"/>
        <end position="174"/>
    </location>
</feature>
<proteinExistence type="predicted"/>
<feature type="transmembrane region" description="Helical" evidence="6">
    <location>
        <begin position="124"/>
        <end position="147"/>
    </location>
</feature>
<feature type="transmembrane region" description="Helical" evidence="6">
    <location>
        <begin position="226"/>
        <end position="246"/>
    </location>
</feature>
<keyword evidence="8" id="KW-1185">Reference proteome</keyword>
<dbReference type="Pfam" id="PF13440">
    <property type="entry name" value="Polysacc_synt_3"/>
    <property type="match status" value="1"/>
</dbReference>
<feature type="transmembrane region" description="Helical" evidence="6">
    <location>
        <begin position="89"/>
        <end position="112"/>
    </location>
</feature>
<feature type="transmembrane region" description="Helical" evidence="6">
    <location>
        <begin position="37"/>
        <end position="63"/>
    </location>
</feature>
<feature type="transmembrane region" description="Helical" evidence="6">
    <location>
        <begin position="186"/>
        <end position="205"/>
    </location>
</feature>
<keyword evidence="2" id="KW-1003">Cell membrane</keyword>
<keyword evidence="3 6" id="KW-0812">Transmembrane</keyword>
<accession>A0ABP7T4G2</accession>
<evidence type="ECO:0008006" key="9">
    <source>
        <dbReference type="Google" id="ProtNLM"/>
    </source>
</evidence>
<evidence type="ECO:0000256" key="6">
    <source>
        <dbReference type="SAM" id="Phobius"/>
    </source>
</evidence>
<protein>
    <recommendedName>
        <fullName evidence="9">Polysaccharide biosynthesis protein C-terminal domain-containing protein</fullName>
    </recommendedName>
</protein>
<evidence type="ECO:0000256" key="5">
    <source>
        <dbReference type="ARBA" id="ARBA00023136"/>
    </source>
</evidence>
<comment type="subcellular location">
    <subcellularLocation>
        <location evidence="1">Cell membrane</location>
        <topology evidence="1">Multi-pass membrane protein</topology>
    </subcellularLocation>
</comment>
<dbReference type="RefSeq" id="WP_344762879.1">
    <property type="nucleotide sequence ID" value="NZ_BAAAZE010000008.1"/>
</dbReference>
<sequence>MKSQIFKNLFSNYLGNFVSMLLGFLIVPFLVSYLGKGAFGISILAESLIVLFQIFSFSIRLALAHHATVSLSQKKVAEFYEYLSAGRKILNIAAFIVFIPGAILSAFFPQIFNVPEQLDAQSRILFFLIVLSFTISMPNMVCWSVLYASHRFDLINYANFGGAIVRAIAIFIIFKFVPLSGYGLTIYGLIYLATTFSQNLIIYLWHKKLLPADNIGSSAGNNAKKIKELLSFGGYASISAIAYIMYETTMNIAINLVMGPSLNAIYAIGTKIPAIFRRLFLEPASSLAPTFSALVANNDKVRLKRLFLFYSKVINIFVFPMGYVLMIFSTLIIQKWMGPDFQSSADVMPLFMGAIIASMPLAICSGINNAYGKIKLPALISLVSSTLNVILGLTLGFGLGMGIKGVALSALLINFVTYTIFMPAYACRYIEVSKLAYWMQTIIKPLLLTLSTFGLLSLLVLNYQKNINFYLLDFEYLMVSVVYAIGAYKIVFNVDEKLALQDLLFSVLRKFGVVPRMAS</sequence>
<feature type="transmembrane region" description="Helical" evidence="6">
    <location>
        <begin position="405"/>
        <end position="425"/>
    </location>
</feature>
<organism evidence="7 8">
    <name type="scientific">Actimicrobium antarcticum</name>
    <dbReference type="NCBI Taxonomy" id="1051899"/>
    <lineage>
        <taxon>Bacteria</taxon>
        <taxon>Pseudomonadati</taxon>
        <taxon>Pseudomonadota</taxon>
        <taxon>Betaproteobacteria</taxon>
        <taxon>Burkholderiales</taxon>
        <taxon>Oxalobacteraceae</taxon>
        <taxon>Actimicrobium</taxon>
    </lineage>
</organism>
<dbReference type="InterPro" id="IPR050833">
    <property type="entry name" value="Poly_Biosynth_Transport"/>
</dbReference>
<evidence type="ECO:0000256" key="4">
    <source>
        <dbReference type="ARBA" id="ARBA00022989"/>
    </source>
</evidence>
<dbReference type="Proteomes" id="UP001501353">
    <property type="component" value="Unassembled WGS sequence"/>
</dbReference>
<feature type="transmembrane region" description="Helical" evidence="6">
    <location>
        <begin position="446"/>
        <end position="463"/>
    </location>
</feature>
<feature type="transmembrane region" description="Helical" evidence="6">
    <location>
        <begin position="379"/>
        <end position="399"/>
    </location>
</feature>
<evidence type="ECO:0000256" key="1">
    <source>
        <dbReference type="ARBA" id="ARBA00004651"/>
    </source>
</evidence>
<dbReference type="EMBL" id="BAAAZE010000008">
    <property type="protein sequence ID" value="GAA4020940.1"/>
    <property type="molecule type" value="Genomic_DNA"/>
</dbReference>
<feature type="transmembrane region" description="Helical" evidence="6">
    <location>
        <begin position="12"/>
        <end position="31"/>
    </location>
</feature>
<feature type="transmembrane region" description="Helical" evidence="6">
    <location>
        <begin position="307"/>
        <end position="328"/>
    </location>
</feature>
<evidence type="ECO:0000313" key="8">
    <source>
        <dbReference type="Proteomes" id="UP001501353"/>
    </source>
</evidence>
<keyword evidence="5 6" id="KW-0472">Membrane</keyword>
<name>A0ABP7T4G2_9BURK</name>
<dbReference type="PANTHER" id="PTHR30250">
    <property type="entry name" value="PST FAMILY PREDICTED COLANIC ACID TRANSPORTER"/>
    <property type="match status" value="1"/>
</dbReference>
<evidence type="ECO:0000313" key="7">
    <source>
        <dbReference type="EMBL" id="GAA4020940.1"/>
    </source>
</evidence>
<reference evidence="8" key="1">
    <citation type="journal article" date="2019" name="Int. J. Syst. Evol. Microbiol.">
        <title>The Global Catalogue of Microorganisms (GCM) 10K type strain sequencing project: providing services to taxonomists for standard genome sequencing and annotation.</title>
        <authorList>
            <consortium name="The Broad Institute Genomics Platform"/>
            <consortium name="The Broad Institute Genome Sequencing Center for Infectious Disease"/>
            <person name="Wu L."/>
            <person name="Ma J."/>
        </authorList>
    </citation>
    <scope>NUCLEOTIDE SEQUENCE [LARGE SCALE GENOMIC DNA]</scope>
    <source>
        <strain evidence="8">JCM 16673</strain>
    </source>
</reference>
<evidence type="ECO:0000256" key="2">
    <source>
        <dbReference type="ARBA" id="ARBA00022475"/>
    </source>
</evidence>
<feature type="transmembrane region" description="Helical" evidence="6">
    <location>
        <begin position="252"/>
        <end position="269"/>
    </location>
</feature>
<comment type="caution">
    <text evidence="7">The sequence shown here is derived from an EMBL/GenBank/DDBJ whole genome shotgun (WGS) entry which is preliminary data.</text>
</comment>
<feature type="transmembrane region" description="Helical" evidence="6">
    <location>
        <begin position="469"/>
        <end position="491"/>
    </location>
</feature>
<dbReference type="PANTHER" id="PTHR30250:SF26">
    <property type="entry name" value="PSMA PROTEIN"/>
    <property type="match status" value="1"/>
</dbReference>